<sequence length="333" mass="36107">MEEKQREDSFWSLVKKGNKSSGSAALGNTGIALVKGIAFALTGSGSMFATMMHSIADAVNQMFVFAGSVLAEKKPTKRFPTGFGRVINLFCMVAVIVVTIMAYETALEGIHLLQHPAESAQGFWINVVVLVLSLVVDGFVWSKAMKEVLHESRVEAKGFGIFTSAFRHVGRAAPPTRLVFYEDLVATTGGVLALLAVVVTSLTDFKLLDGISSILIGCLMVGVAFRVGYDNMVGLIGVSAPPDIEERVASIILADTHVTDIYQMRILQEGRYYHVEGLIELTPGMTLADADDIKFRVEDALLRDPHISDAALGILEDDGVKNWKQEASQGQKR</sequence>
<name>A0A222WMP6_9BACL</name>
<keyword evidence="3 6" id="KW-0812">Transmembrane</keyword>
<gene>
    <name evidence="8" type="ORF">B4V02_14310</name>
</gene>
<dbReference type="Proteomes" id="UP000214666">
    <property type="component" value="Chromosome"/>
</dbReference>
<dbReference type="KEGG" id="pkb:B4V02_14310"/>
<dbReference type="GO" id="GO:0008324">
    <property type="term" value="F:monoatomic cation transmembrane transporter activity"/>
    <property type="evidence" value="ECO:0007669"/>
    <property type="project" value="InterPro"/>
</dbReference>
<keyword evidence="9" id="KW-1185">Reference proteome</keyword>
<feature type="transmembrane region" description="Helical" evidence="6">
    <location>
        <begin position="47"/>
        <end position="71"/>
    </location>
</feature>
<dbReference type="NCBIfam" id="TIGR01297">
    <property type="entry name" value="CDF"/>
    <property type="match status" value="1"/>
</dbReference>
<organism evidence="8 9">
    <name type="scientific">Paenibacillus kribbensis</name>
    <dbReference type="NCBI Taxonomy" id="172713"/>
    <lineage>
        <taxon>Bacteria</taxon>
        <taxon>Bacillati</taxon>
        <taxon>Bacillota</taxon>
        <taxon>Bacilli</taxon>
        <taxon>Bacillales</taxon>
        <taxon>Paenibacillaceae</taxon>
        <taxon>Paenibacillus</taxon>
    </lineage>
</organism>
<dbReference type="SUPFAM" id="SSF160240">
    <property type="entry name" value="Cation efflux protein cytoplasmic domain-like"/>
    <property type="match status" value="1"/>
</dbReference>
<reference evidence="8 9" key="1">
    <citation type="submission" date="2017-03" db="EMBL/GenBank/DDBJ databases">
        <title>Complete genome sequence of Paenibacillus Kribbensis producing bioflocculants.</title>
        <authorList>
            <person name="Lee H.-G."/>
            <person name="Oh H.-M."/>
        </authorList>
    </citation>
    <scope>NUCLEOTIDE SEQUENCE [LARGE SCALE GENOMIC DNA]</scope>
    <source>
        <strain evidence="8 9">AM49</strain>
    </source>
</reference>
<evidence type="ECO:0000313" key="9">
    <source>
        <dbReference type="Proteomes" id="UP000214666"/>
    </source>
</evidence>
<protein>
    <submittedName>
        <fullName evidence="8">Cation transporter</fullName>
    </submittedName>
</protein>
<dbReference type="AlphaFoldDB" id="A0A222WMP6"/>
<keyword evidence="4 6" id="KW-1133">Transmembrane helix</keyword>
<dbReference type="Pfam" id="PF01545">
    <property type="entry name" value="Cation_efflux"/>
    <property type="match status" value="1"/>
</dbReference>
<feature type="transmembrane region" description="Helical" evidence="6">
    <location>
        <begin position="83"/>
        <end position="103"/>
    </location>
</feature>
<evidence type="ECO:0000256" key="1">
    <source>
        <dbReference type="ARBA" id="ARBA00004141"/>
    </source>
</evidence>
<dbReference type="InterPro" id="IPR058533">
    <property type="entry name" value="Cation_efflux_TM"/>
</dbReference>
<proteinExistence type="predicted"/>
<dbReference type="SUPFAM" id="SSF161111">
    <property type="entry name" value="Cation efflux protein transmembrane domain-like"/>
    <property type="match status" value="1"/>
</dbReference>
<dbReference type="InterPro" id="IPR036837">
    <property type="entry name" value="Cation_efflux_CTD_sf"/>
</dbReference>
<feature type="transmembrane region" description="Helical" evidence="6">
    <location>
        <begin position="21"/>
        <end position="41"/>
    </location>
</feature>
<accession>A0A222WMP6</accession>
<keyword evidence="5 6" id="KW-0472">Membrane</keyword>
<feature type="transmembrane region" description="Helical" evidence="6">
    <location>
        <begin position="178"/>
        <end position="199"/>
    </location>
</feature>
<evidence type="ECO:0000256" key="3">
    <source>
        <dbReference type="ARBA" id="ARBA00022692"/>
    </source>
</evidence>
<keyword evidence="2" id="KW-0813">Transport</keyword>
<evidence type="ECO:0000256" key="2">
    <source>
        <dbReference type="ARBA" id="ARBA00022448"/>
    </source>
</evidence>
<dbReference type="GO" id="GO:0006829">
    <property type="term" value="P:zinc ion transport"/>
    <property type="evidence" value="ECO:0007669"/>
    <property type="project" value="InterPro"/>
</dbReference>
<feature type="domain" description="Cation efflux protein transmembrane" evidence="7">
    <location>
        <begin position="24"/>
        <end position="235"/>
    </location>
</feature>
<dbReference type="GO" id="GO:0016020">
    <property type="term" value="C:membrane"/>
    <property type="evidence" value="ECO:0007669"/>
    <property type="project" value="UniProtKB-SubCell"/>
</dbReference>
<dbReference type="Gene3D" id="3.30.70.1350">
    <property type="entry name" value="Cation efflux protein, cytoplasmic domain"/>
    <property type="match status" value="1"/>
</dbReference>
<evidence type="ECO:0000256" key="6">
    <source>
        <dbReference type="SAM" id="Phobius"/>
    </source>
</evidence>
<dbReference type="OrthoDB" id="9806522at2"/>
<dbReference type="InterPro" id="IPR040177">
    <property type="entry name" value="SLC30A9"/>
</dbReference>
<evidence type="ECO:0000313" key="8">
    <source>
        <dbReference type="EMBL" id="ASR47767.1"/>
    </source>
</evidence>
<dbReference type="RefSeq" id="WP_007430228.1">
    <property type="nucleotide sequence ID" value="NZ_CP020028.1"/>
</dbReference>
<feature type="transmembrane region" description="Helical" evidence="6">
    <location>
        <begin position="211"/>
        <end position="229"/>
    </location>
</feature>
<evidence type="ECO:0000256" key="5">
    <source>
        <dbReference type="ARBA" id="ARBA00023136"/>
    </source>
</evidence>
<dbReference type="STRING" id="172713.GCA_001705305_01624"/>
<feature type="transmembrane region" description="Helical" evidence="6">
    <location>
        <begin position="123"/>
        <end position="141"/>
    </location>
</feature>
<dbReference type="Gene3D" id="1.20.1510.10">
    <property type="entry name" value="Cation efflux protein transmembrane domain"/>
    <property type="match status" value="1"/>
</dbReference>
<evidence type="ECO:0000256" key="4">
    <source>
        <dbReference type="ARBA" id="ARBA00022989"/>
    </source>
</evidence>
<evidence type="ECO:0000259" key="7">
    <source>
        <dbReference type="Pfam" id="PF01545"/>
    </source>
</evidence>
<dbReference type="PANTHER" id="PTHR13414">
    <property type="entry name" value="HUEL-CATION TRANSPORTER"/>
    <property type="match status" value="1"/>
</dbReference>
<dbReference type="PANTHER" id="PTHR13414:SF9">
    <property type="entry name" value="PROTON-COUPLED ZINC ANTIPORTER SLC30A9, MITOCHONDRIAL"/>
    <property type="match status" value="1"/>
</dbReference>
<dbReference type="InterPro" id="IPR027469">
    <property type="entry name" value="Cation_efflux_TMD_sf"/>
</dbReference>
<comment type="subcellular location">
    <subcellularLocation>
        <location evidence="1">Membrane</location>
        <topology evidence="1">Multi-pass membrane protein</topology>
    </subcellularLocation>
</comment>
<dbReference type="EMBL" id="CP020028">
    <property type="protein sequence ID" value="ASR47767.1"/>
    <property type="molecule type" value="Genomic_DNA"/>
</dbReference>
<dbReference type="InterPro" id="IPR002524">
    <property type="entry name" value="Cation_efflux"/>
</dbReference>